<reference evidence="11 12" key="1">
    <citation type="submission" date="2021-02" db="EMBL/GenBank/DDBJ databases">
        <title>Characterization of Marinitoga sp. nov. str. BP5-C20A.</title>
        <authorList>
            <person name="Erauso G."/>
            <person name="Postec A."/>
        </authorList>
    </citation>
    <scope>NUCLEOTIDE SEQUENCE [LARGE SCALE GENOMIC DNA]</scope>
    <source>
        <strain evidence="11 12">BP5-C20A</strain>
    </source>
</reference>
<feature type="transmembrane region" description="Helical" evidence="8">
    <location>
        <begin position="90"/>
        <end position="109"/>
    </location>
</feature>
<keyword evidence="3" id="KW-0813">Transport</keyword>
<comment type="subcellular location">
    <subcellularLocation>
        <location evidence="1">Membrane</location>
        <topology evidence="1">Multi-pass membrane protein</topology>
    </subcellularLocation>
</comment>
<dbReference type="InterPro" id="IPR058533">
    <property type="entry name" value="Cation_efflux_TM"/>
</dbReference>
<evidence type="ECO:0000256" key="5">
    <source>
        <dbReference type="ARBA" id="ARBA00022989"/>
    </source>
</evidence>
<dbReference type="EMBL" id="CP069362">
    <property type="protein sequence ID" value="WGS64083.1"/>
    <property type="molecule type" value="Genomic_DNA"/>
</dbReference>
<evidence type="ECO:0000259" key="9">
    <source>
        <dbReference type="Pfam" id="PF01545"/>
    </source>
</evidence>
<dbReference type="InterPro" id="IPR036837">
    <property type="entry name" value="Cation_efflux_CTD_sf"/>
</dbReference>
<feature type="transmembrane region" description="Helical" evidence="8">
    <location>
        <begin position="23"/>
        <end position="43"/>
    </location>
</feature>
<dbReference type="SUPFAM" id="SSF160240">
    <property type="entry name" value="Cation efflux protein cytoplasmic domain-like"/>
    <property type="match status" value="1"/>
</dbReference>
<feature type="domain" description="Cation efflux protein cytoplasmic" evidence="10">
    <location>
        <begin position="218"/>
        <end position="294"/>
    </location>
</feature>
<accession>A0ABY8PN67</accession>
<sequence>MSNHSHHEHHHHHHGNDLTDKKLLFSVVFNFIITLSEILGGIFSHSLALISDSLHNLNDTMAILLSYVARKISKRPKDEKRTYGYKRVEILAAFTNTLFLFAVAIFLIVESIKKFYKPEIIDGRLMLIISIIGLAGNLITAILLFKESKENLNVKATFVHIASDTLSSVMIIIGAIFIYKYNWYILDPIFTMLISAYILFEGYHILKESTNILIQGTPDSMELNKIKEELEKLNYVEDVHHIHVWTTDGQDKYLECHISLKENENYNLDGYLKEINHILNEKFGIIHKTIQFEKKLCKEGEK</sequence>
<dbReference type="RefSeq" id="WP_280997435.1">
    <property type="nucleotide sequence ID" value="NZ_CP069362.1"/>
</dbReference>
<feature type="transmembrane region" description="Helical" evidence="8">
    <location>
        <begin position="157"/>
        <end position="179"/>
    </location>
</feature>
<dbReference type="NCBIfam" id="TIGR01297">
    <property type="entry name" value="CDF"/>
    <property type="match status" value="1"/>
</dbReference>
<evidence type="ECO:0000256" key="2">
    <source>
        <dbReference type="ARBA" id="ARBA00008873"/>
    </source>
</evidence>
<evidence type="ECO:0000259" key="10">
    <source>
        <dbReference type="Pfam" id="PF16916"/>
    </source>
</evidence>
<dbReference type="Gene3D" id="1.20.1510.10">
    <property type="entry name" value="Cation efflux protein transmembrane domain"/>
    <property type="match status" value="1"/>
</dbReference>
<evidence type="ECO:0000256" key="1">
    <source>
        <dbReference type="ARBA" id="ARBA00004141"/>
    </source>
</evidence>
<dbReference type="InterPro" id="IPR027470">
    <property type="entry name" value="Cation_efflux_CTD"/>
</dbReference>
<keyword evidence="7 8" id="KW-0472">Membrane</keyword>
<evidence type="ECO:0000313" key="12">
    <source>
        <dbReference type="Proteomes" id="UP001232493"/>
    </source>
</evidence>
<dbReference type="InterPro" id="IPR027469">
    <property type="entry name" value="Cation_efflux_TMD_sf"/>
</dbReference>
<dbReference type="InterPro" id="IPR050681">
    <property type="entry name" value="CDF/SLC30A"/>
</dbReference>
<comment type="similarity">
    <text evidence="2">Belongs to the cation diffusion facilitator (CDF) transporter (TC 2.A.4) family. SLC30A subfamily.</text>
</comment>
<organism evidence="11 12">
    <name type="scientific">Marinitoga aeolica</name>
    <dbReference type="NCBI Taxonomy" id="2809031"/>
    <lineage>
        <taxon>Bacteria</taxon>
        <taxon>Thermotogati</taxon>
        <taxon>Thermotogota</taxon>
        <taxon>Thermotogae</taxon>
        <taxon>Petrotogales</taxon>
        <taxon>Petrotogaceae</taxon>
        <taxon>Marinitoga</taxon>
    </lineage>
</organism>
<keyword evidence="5 8" id="KW-1133">Transmembrane helix</keyword>
<keyword evidence="4 8" id="KW-0812">Transmembrane</keyword>
<evidence type="ECO:0000313" key="11">
    <source>
        <dbReference type="EMBL" id="WGS64083.1"/>
    </source>
</evidence>
<keyword evidence="12" id="KW-1185">Reference proteome</keyword>
<dbReference type="Pfam" id="PF16916">
    <property type="entry name" value="ZT_dimer"/>
    <property type="match status" value="1"/>
</dbReference>
<feature type="transmembrane region" description="Helical" evidence="8">
    <location>
        <begin position="185"/>
        <end position="206"/>
    </location>
</feature>
<proteinExistence type="inferred from homology"/>
<dbReference type="Pfam" id="PF01545">
    <property type="entry name" value="Cation_efflux"/>
    <property type="match status" value="1"/>
</dbReference>
<dbReference type="SUPFAM" id="SSF161111">
    <property type="entry name" value="Cation efflux protein transmembrane domain-like"/>
    <property type="match status" value="1"/>
</dbReference>
<evidence type="ECO:0000256" key="4">
    <source>
        <dbReference type="ARBA" id="ARBA00022692"/>
    </source>
</evidence>
<protein>
    <submittedName>
        <fullName evidence="11">Cation transporter</fullName>
    </submittedName>
</protein>
<gene>
    <name evidence="11" type="ORF">JRV97_06780</name>
</gene>
<keyword evidence="6" id="KW-0406">Ion transport</keyword>
<dbReference type="PANTHER" id="PTHR11562:SF17">
    <property type="entry name" value="RE54080P-RELATED"/>
    <property type="match status" value="1"/>
</dbReference>
<evidence type="ECO:0000256" key="6">
    <source>
        <dbReference type="ARBA" id="ARBA00023065"/>
    </source>
</evidence>
<feature type="transmembrane region" description="Helical" evidence="8">
    <location>
        <begin position="125"/>
        <end position="145"/>
    </location>
</feature>
<feature type="domain" description="Cation efflux protein transmembrane" evidence="9">
    <location>
        <begin position="23"/>
        <end position="214"/>
    </location>
</feature>
<evidence type="ECO:0000256" key="3">
    <source>
        <dbReference type="ARBA" id="ARBA00022448"/>
    </source>
</evidence>
<evidence type="ECO:0000256" key="8">
    <source>
        <dbReference type="SAM" id="Phobius"/>
    </source>
</evidence>
<dbReference type="PANTHER" id="PTHR11562">
    <property type="entry name" value="CATION EFFLUX PROTEIN/ ZINC TRANSPORTER"/>
    <property type="match status" value="1"/>
</dbReference>
<dbReference type="Proteomes" id="UP001232493">
    <property type="component" value="Chromosome"/>
</dbReference>
<name>A0ABY8PN67_9BACT</name>
<evidence type="ECO:0000256" key="7">
    <source>
        <dbReference type="ARBA" id="ARBA00023136"/>
    </source>
</evidence>
<dbReference type="InterPro" id="IPR002524">
    <property type="entry name" value="Cation_efflux"/>
</dbReference>